<comment type="caution">
    <text evidence="1">The sequence shown here is derived from an EMBL/GenBank/DDBJ whole genome shotgun (WGS) entry which is preliminary data.</text>
</comment>
<reference evidence="2" key="1">
    <citation type="journal article" date="2024" name="Front. Bioeng. Biotechnol.">
        <title>Genome-scale model development and genomic sequencing of the oleaginous clade Lipomyces.</title>
        <authorList>
            <person name="Czajka J.J."/>
            <person name="Han Y."/>
            <person name="Kim J."/>
            <person name="Mondo S.J."/>
            <person name="Hofstad B.A."/>
            <person name="Robles A."/>
            <person name="Haridas S."/>
            <person name="Riley R."/>
            <person name="LaButti K."/>
            <person name="Pangilinan J."/>
            <person name="Andreopoulos W."/>
            <person name="Lipzen A."/>
            <person name="Yan J."/>
            <person name="Wang M."/>
            <person name="Ng V."/>
            <person name="Grigoriev I.V."/>
            <person name="Spatafora J.W."/>
            <person name="Magnuson J.K."/>
            <person name="Baker S.E."/>
            <person name="Pomraning K.R."/>
        </authorList>
    </citation>
    <scope>NUCLEOTIDE SEQUENCE [LARGE SCALE GENOMIC DNA]</scope>
    <source>
        <strain evidence="2">CBS 7786</strain>
    </source>
</reference>
<gene>
    <name evidence="1" type="ORF">V1525DRAFT_427501</name>
</gene>
<organism evidence="1 2">
    <name type="scientific">Lipomyces kononenkoae</name>
    <name type="common">Yeast</name>
    <dbReference type="NCBI Taxonomy" id="34357"/>
    <lineage>
        <taxon>Eukaryota</taxon>
        <taxon>Fungi</taxon>
        <taxon>Dikarya</taxon>
        <taxon>Ascomycota</taxon>
        <taxon>Saccharomycotina</taxon>
        <taxon>Lipomycetes</taxon>
        <taxon>Lipomycetales</taxon>
        <taxon>Lipomycetaceae</taxon>
        <taxon>Lipomyces</taxon>
    </lineage>
</organism>
<evidence type="ECO:0000313" key="1">
    <source>
        <dbReference type="EMBL" id="KAK9235886.1"/>
    </source>
</evidence>
<sequence>MTILLDNAKEITEEDQTGTASAAVVDATPAKARGHRTVYLINTPKYHMEVVIPFLHALSGLPDVDLTLWLSSTAANRWGIRPWLDLYAMPTGLKLRNVKDFSKSAQRGATVPDLIFLTTCPEDIRKLRPSLQVLLEHGANVIGIIHEARLFDLNNKSPYEKEIMFMRPWILKGQWHLATLSEHVQKFVQQNFAEFFQTGTQVTYSASVLYPVFKLPDERVQLETTKPFVTIIGALQQYRRDYAKIFEQYARVRPQLDLVLVGNGCPLRAPRSIKNNLSYKRGLEYPQYFNQISKAVLILPSFATEHYVQSQASSTIATSVIAVTPALMTRRMLSAYAYLTEDAVWIQEDWETEVEAISRIAELKQDSYMEKKATMVNIRAKLINENKKTFEAKLAALDEHVLPRKRKVTFEIRAFDLSLALSIAVSLPTLPLVLIILRYAFQN</sequence>
<dbReference type="Proteomes" id="UP001433508">
    <property type="component" value="Unassembled WGS sequence"/>
</dbReference>
<protein>
    <submittedName>
        <fullName evidence="1">Uncharacterized protein</fullName>
    </submittedName>
</protein>
<name>A0ACC3SW60_LIPKO</name>
<proteinExistence type="predicted"/>
<accession>A0ACC3SW60</accession>
<evidence type="ECO:0000313" key="2">
    <source>
        <dbReference type="Proteomes" id="UP001433508"/>
    </source>
</evidence>
<keyword evidence="2" id="KW-1185">Reference proteome</keyword>
<dbReference type="EMBL" id="MU971401">
    <property type="protein sequence ID" value="KAK9235886.1"/>
    <property type="molecule type" value="Genomic_DNA"/>
</dbReference>